<name>A0A1Y2D1M7_9FUNG</name>
<dbReference type="Gene3D" id="1.20.1050.130">
    <property type="match status" value="1"/>
</dbReference>
<evidence type="ECO:0000313" key="2">
    <source>
        <dbReference type="Proteomes" id="UP000193642"/>
    </source>
</evidence>
<gene>
    <name evidence="1" type="ORF">BCR33DRAFT_711415</name>
</gene>
<sequence>MKPKSDIVFRVVWLLEELGAPYDVQVHKRLPTRRAPPELLGLHDLGKIIVDNSTNPPMLWRNPGQSLNTLLRSFHQTRLSRPRYTEKRKYTYWLHASEGSLAPPVIMKIIYGSVKDPSVKAGFEQLHKVALEPGIKRSLEFVEKELQDMNSLLGMTYSRRYPAVPDHCMSDIYSPGYLGPKTRAWIAKLRERPAFKHVSKLEFTRGSKPKL</sequence>
<evidence type="ECO:0000313" key="1">
    <source>
        <dbReference type="EMBL" id="ORY53026.1"/>
    </source>
</evidence>
<protein>
    <recommendedName>
        <fullName evidence="3">GST N-terminal domain-containing protein</fullName>
    </recommendedName>
</protein>
<evidence type="ECO:0008006" key="3">
    <source>
        <dbReference type="Google" id="ProtNLM"/>
    </source>
</evidence>
<dbReference type="STRING" id="329046.A0A1Y2D1M7"/>
<keyword evidence="2" id="KW-1185">Reference proteome</keyword>
<dbReference type="OrthoDB" id="2098326at2759"/>
<accession>A0A1Y2D1M7</accession>
<dbReference type="AlphaFoldDB" id="A0A1Y2D1M7"/>
<proteinExistence type="predicted"/>
<reference evidence="1 2" key="1">
    <citation type="submission" date="2016-07" db="EMBL/GenBank/DDBJ databases">
        <title>Pervasive Adenine N6-methylation of Active Genes in Fungi.</title>
        <authorList>
            <consortium name="DOE Joint Genome Institute"/>
            <person name="Mondo S.J."/>
            <person name="Dannebaum R.O."/>
            <person name="Kuo R.C."/>
            <person name="Labutti K."/>
            <person name="Haridas S."/>
            <person name="Kuo A."/>
            <person name="Salamov A."/>
            <person name="Ahrendt S.R."/>
            <person name="Lipzen A."/>
            <person name="Sullivan W."/>
            <person name="Andreopoulos W.B."/>
            <person name="Clum A."/>
            <person name="Lindquist E."/>
            <person name="Daum C."/>
            <person name="Ramamoorthy G.K."/>
            <person name="Gryganskyi A."/>
            <person name="Culley D."/>
            <person name="Magnuson J.K."/>
            <person name="James T.Y."/>
            <person name="O'Malley M.A."/>
            <person name="Stajich J.E."/>
            <person name="Spatafora J.W."/>
            <person name="Visel A."/>
            <person name="Grigoriev I.V."/>
        </authorList>
    </citation>
    <scope>NUCLEOTIDE SEQUENCE [LARGE SCALE GENOMIC DNA]</scope>
    <source>
        <strain evidence="1 2">JEL800</strain>
    </source>
</reference>
<dbReference type="EMBL" id="MCGO01000002">
    <property type="protein sequence ID" value="ORY53026.1"/>
    <property type="molecule type" value="Genomic_DNA"/>
</dbReference>
<comment type="caution">
    <text evidence="1">The sequence shown here is derived from an EMBL/GenBank/DDBJ whole genome shotgun (WGS) entry which is preliminary data.</text>
</comment>
<dbReference type="PANTHER" id="PTHR44051:SF9">
    <property type="entry name" value="GLUTATHIONE S-TRANSFERASE 1"/>
    <property type="match status" value="1"/>
</dbReference>
<dbReference type="Proteomes" id="UP000193642">
    <property type="component" value="Unassembled WGS sequence"/>
</dbReference>
<organism evidence="1 2">
    <name type="scientific">Rhizoclosmatium globosum</name>
    <dbReference type="NCBI Taxonomy" id="329046"/>
    <lineage>
        <taxon>Eukaryota</taxon>
        <taxon>Fungi</taxon>
        <taxon>Fungi incertae sedis</taxon>
        <taxon>Chytridiomycota</taxon>
        <taxon>Chytridiomycota incertae sedis</taxon>
        <taxon>Chytridiomycetes</taxon>
        <taxon>Chytridiales</taxon>
        <taxon>Chytriomycetaceae</taxon>
        <taxon>Rhizoclosmatium</taxon>
    </lineage>
</organism>
<dbReference type="PANTHER" id="PTHR44051">
    <property type="entry name" value="GLUTATHIONE S-TRANSFERASE-RELATED"/>
    <property type="match status" value="1"/>
</dbReference>